<keyword evidence="2" id="KW-0812">Transmembrane</keyword>
<dbReference type="EnsemblPlants" id="Kaladp0427s0009.1.v1.1">
    <property type="protein sequence ID" value="Kaladp0427s0009.1.v1.1"/>
    <property type="gene ID" value="Kaladp0427s0009.v1.1"/>
</dbReference>
<feature type="transmembrane region" description="Helical" evidence="2">
    <location>
        <begin position="12"/>
        <end position="30"/>
    </location>
</feature>
<keyword evidence="2" id="KW-1133">Transmembrane helix</keyword>
<protein>
    <submittedName>
        <fullName evidence="3">Uncharacterized protein</fullName>
    </submittedName>
</protein>
<reference evidence="3" key="1">
    <citation type="submission" date="2021-01" db="UniProtKB">
        <authorList>
            <consortium name="EnsemblPlants"/>
        </authorList>
    </citation>
    <scope>IDENTIFICATION</scope>
</reference>
<dbReference type="AlphaFoldDB" id="A0A7N0VAJ3"/>
<proteinExistence type="predicted"/>
<evidence type="ECO:0000256" key="2">
    <source>
        <dbReference type="SAM" id="Phobius"/>
    </source>
</evidence>
<evidence type="ECO:0000313" key="4">
    <source>
        <dbReference type="Proteomes" id="UP000594263"/>
    </source>
</evidence>
<organism evidence="3 4">
    <name type="scientific">Kalanchoe fedtschenkoi</name>
    <name type="common">Lavender scallops</name>
    <name type="synonym">South American air plant</name>
    <dbReference type="NCBI Taxonomy" id="63787"/>
    <lineage>
        <taxon>Eukaryota</taxon>
        <taxon>Viridiplantae</taxon>
        <taxon>Streptophyta</taxon>
        <taxon>Embryophyta</taxon>
        <taxon>Tracheophyta</taxon>
        <taxon>Spermatophyta</taxon>
        <taxon>Magnoliopsida</taxon>
        <taxon>eudicotyledons</taxon>
        <taxon>Gunneridae</taxon>
        <taxon>Pentapetalae</taxon>
        <taxon>Saxifragales</taxon>
        <taxon>Crassulaceae</taxon>
        <taxon>Kalanchoe</taxon>
    </lineage>
</organism>
<accession>A0A7N0VAJ3</accession>
<name>A0A7N0VAJ3_KALFE</name>
<dbReference type="Proteomes" id="UP000594263">
    <property type="component" value="Unplaced"/>
</dbReference>
<evidence type="ECO:0000256" key="1">
    <source>
        <dbReference type="SAM" id="MobiDB-lite"/>
    </source>
</evidence>
<evidence type="ECO:0000313" key="3">
    <source>
        <dbReference type="EnsemblPlants" id="Kaladp0427s0009.1.v1.1"/>
    </source>
</evidence>
<dbReference type="Gramene" id="Kaladp0427s0009.1.v1.1">
    <property type="protein sequence ID" value="Kaladp0427s0009.1.v1.1"/>
    <property type="gene ID" value="Kaladp0427s0009.v1.1"/>
</dbReference>
<keyword evidence="2" id="KW-0472">Membrane</keyword>
<sequence length="130" mass="14225">MREAARRNTVRSAIVVLVAAASSYLTWRLIAVPFMEKAQIAFERSEAPPPPTDDDSRLADDDWEVSESNSSEAKLTLVLILGVSCKSTMVALASSTVPIKLILAGWKPWKTKHSYMRMVAAYVASGGKKN</sequence>
<keyword evidence="4" id="KW-1185">Reference proteome</keyword>
<feature type="region of interest" description="Disordered" evidence="1">
    <location>
        <begin position="43"/>
        <end position="68"/>
    </location>
</feature>